<proteinExistence type="predicted"/>
<dbReference type="Gene3D" id="3.40.50.720">
    <property type="entry name" value="NAD(P)-binding Rossmann-like Domain"/>
    <property type="match status" value="1"/>
</dbReference>
<dbReference type="RefSeq" id="WP_103427942.1">
    <property type="nucleotide sequence ID" value="NZ_CP026310.1"/>
</dbReference>
<geneLocation type="plasmid" evidence="1">
    <name>unnamed1</name>
</geneLocation>
<dbReference type="Proteomes" id="UP000236584">
    <property type="component" value="Plasmid unnamed1"/>
</dbReference>
<evidence type="ECO:0000313" key="1">
    <source>
        <dbReference type="EMBL" id="AUV84254.1"/>
    </source>
</evidence>
<name>A0A2I8VQU9_9EURY</name>
<keyword evidence="2" id="KW-1185">Reference proteome</keyword>
<organism evidence="1 2">
    <name type="scientific">Salinigranum rubrum</name>
    <dbReference type="NCBI Taxonomy" id="755307"/>
    <lineage>
        <taxon>Archaea</taxon>
        <taxon>Methanobacteriati</taxon>
        <taxon>Methanobacteriota</taxon>
        <taxon>Stenosarchaea group</taxon>
        <taxon>Halobacteria</taxon>
        <taxon>Halobacteriales</taxon>
        <taxon>Haloferacaceae</taxon>
        <taxon>Salinigranum</taxon>
    </lineage>
</organism>
<dbReference type="KEGG" id="srub:C2R22_22130"/>
<dbReference type="AlphaFoldDB" id="A0A2I8VQU9"/>
<protein>
    <submittedName>
        <fullName evidence="1">Uncharacterized protein</fullName>
    </submittedName>
</protein>
<dbReference type="GeneID" id="35594852"/>
<sequence>MFADVTGTEVEPQRIPIDVIREELGEVAAMFEWINDYGYGVDIEGLERDHNIELTRLDTYLREHDWGSN</sequence>
<dbReference type="EMBL" id="CP026310">
    <property type="protein sequence ID" value="AUV84254.1"/>
    <property type="molecule type" value="Genomic_DNA"/>
</dbReference>
<keyword evidence="1" id="KW-0614">Plasmid</keyword>
<reference evidence="1 2" key="1">
    <citation type="submission" date="2018-01" db="EMBL/GenBank/DDBJ databases">
        <title>Complete genome sequence of Salinigranum rubrum GX10T, an extremely halophilic archaeon isolated from a marine solar saltern.</title>
        <authorList>
            <person name="Han S."/>
        </authorList>
    </citation>
    <scope>NUCLEOTIDE SEQUENCE [LARGE SCALE GENOMIC DNA]</scope>
    <source>
        <strain evidence="1 2">GX10</strain>
        <plasmid evidence="2">Plasmid unnamed1</plasmid>
    </source>
</reference>
<accession>A0A2I8VQU9</accession>
<gene>
    <name evidence="1" type="ORF">C2R22_22130</name>
</gene>
<evidence type="ECO:0000313" key="2">
    <source>
        <dbReference type="Proteomes" id="UP000236584"/>
    </source>
</evidence>